<comment type="caution">
    <text evidence="8">The sequence shown here is derived from an EMBL/GenBank/DDBJ whole genome shotgun (WGS) entry which is preliminary data.</text>
</comment>
<dbReference type="InterPro" id="IPR011989">
    <property type="entry name" value="ARM-like"/>
</dbReference>
<dbReference type="SUPFAM" id="SSF47769">
    <property type="entry name" value="SAM/Pointed domain"/>
    <property type="match status" value="1"/>
</dbReference>
<keyword evidence="5" id="KW-0520">NAD</keyword>
<evidence type="ECO:0000256" key="5">
    <source>
        <dbReference type="ARBA" id="ARBA00023027"/>
    </source>
</evidence>
<dbReference type="Gene3D" id="1.10.150.50">
    <property type="entry name" value="Transcription Factor, Ets-1"/>
    <property type="match status" value="1"/>
</dbReference>
<dbReference type="EMBL" id="VJMJ01000319">
    <property type="protein sequence ID" value="KAF0722973.1"/>
    <property type="molecule type" value="Genomic_DNA"/>
</dbReference>
<comment type="similarity">
    <text evidence="1">Belongs to the SARM1 family.</text>
</comment>
<keyword evidence="3" id="KW-0399">Innate immunity</keyword>
<dbReference type="InterPro" id="IPR013761">
    <property type="entry name" value="SAM/pointed_sf"/>
</dbReference>
<protein>
    <recommendedName>
        <fullName evidence="2">ADP-ribosyl cyclase/cyclic ADP-ribose hydrolase</fullName>
        <ecNumber evidence="2">3.2.2.6</ecNumber>
    </recommendedName>
</protein>
<evidence type="ECO:0000259" key="7">
    <source>
        <dbReference type="PROSITE" id="PS50105"/>
    </source>
</evidence>
<feature type="domain" description="SAM" evidence="7">
    <location>
        <begin position="10"/>
        <end position="69"/>
    </location>
</feature>
<dbReference type="Gene3D" id="3.40.50.10140">
    <property type="entry name" value="Toll/interleukin-1 receptor homology (TIR) domain"/>
    <property type="match status" value="1"/>
</dbReference>
<dbReference type="GO" id="GO:0061809">
    <property type="term" value="F:NAD+ nucleosidase activity, cyclic ADP-ribose generating"/>
    <property type="evidence" value="ECO:0007669"/>
    <property type="project" value="UniProtKB-EC"/>
</dbReference>
<dbReference type="Pfam" id="PF13676">
    <property type="entry name" value="TIR_2"/>
    <property type="match status" value="1"/>
</dbReference>
<dbReference type="PROSITE" id="PS50105">
    <property type="entry name" value="SAM_DOMAIN"/>
    <property type="match status" value="1"/>
</dbReference>
<dbReference type="InterPro" id="IPR016024">
    <property type="entry name" value="ARM-type_fold"/>
</dbReference>
<dbReference type="Pfam" id="PF07647">
    <property type="entry name" value="SAM_2"/>
    <property type="match status" value="1"/>
</dbReference>
<evidence type="ECO:0000313" key="8">
    <source>
        <dbReference type="EMBL" id="KAF0722973.1"/>
    </source>
</evidence>
<keyword evidence="4" id="KW-0391">Immunity</keyword>
<dbReference type="InterPro" id="IPR000157">
    <property type="entry name" value="TIR_dom"/>
</dbReference>
<dbReference type="SUPFAM" id="SSF52200">
    <property type="entry name" value="Toll/Interleukin receptor TIR domain"/>
    <property type="match status" value="1"/>
</dbReference>
<dbReference type="GO" id="GO:0007165">
    <property type="term" value="P:signal transduction"/>
    <property type="evidence" value="ECO:0007669"/>
    <property type="project" value="InterPro"/>
</dbReference>
<dbReference type="Proteomes" id="UP000481153">
    <property type="component" value="Unassembled WGS sequence"/>
</dbReference>
<keyword evidence="9" id="KW-1185">Reference proteome</keyword>
<dbReference type="VEuPathDB" id="FungiDB:AeMF1_010214"/>
<dbReference type="AlphaFoldDB" id="A0A6G0W6W0"/>
<dbReference type="InterPro" id="IPR001660">
    <property type="entry name" value="SAM"/>
</dbReference>
<organism evidence="8 9">
    <name type="scientific">Aphanomyces euteiches</name>
    <dbReference type="NCBI Taxonomy" id="100861"/>
    <lineage>
        <taxon>Eukaryota</taxon>
        <taxon>Sar</taxon>
        <taxon>Stramenopiles</taxon>
        <taxon>Oomycota</taxon>
        <taxon>Saprolegniomycetes</taxon>
        <taxon>Saprolegniales</taxon>
        <taxon>Verrucalvaceae</taxon>
        <taxon>Aphanomyces</taxon>
    </lineage>
</organism>
<evidence type="ECO:0000313" key="9">
    <source>
        <dbReference type="Proteomes" id="UP000481153"/>
    </source>
</evidence>
<dbReference type="GO" id="GO:0045087">
    <property type="term" value="P:innate immune response"/>
    <property type="evidence" value="ECO:0007669"/>
    <property type="project" value="UniProtKB-KW"/>
</dbReference>
<accession>A0A6G0W6W0</accession>
<sequence>MGAAASLQSLGAQEIAIHVEQLGEAYKDYADCFVKNGVDGAILSQLNENDLDSLLVDLGIASSVHRKLLGLHLGKFKLIPRPASKRRPLPRALPTHVTQPPSILLGKLFAFQGVHLIDPDDLSSVIDKICYVAGPSQCDGETTYDCFVNYRVATEKVVAEKLYLHLQTHQLHPFLDRFCLKNGEPWREGFIRGLTQSRIFVALVSQAGLAKCRDDSVDHGVDNLLLEYEVALTMAEADPSFVILPVYVAATVAGGGFIKFQDFASDIYSPTVHPKEATQSGLVDQINRTCGGIGTLHSHRHVLSDDATDVNRKISLSESSSANVPELLREALHLNKSALEMLFGLAQRSKHAAKIVAAGGVTVMFDILASDGAVEVKDVAAAVLSLLARSLERAERQATSDNVWELFVADRTQEVLLTILSSDSDIQKHYVVMGLVHVANCDASVKARLLQSKDLVACLHHLAETGPAVLRGACLDLLQ</sequence>
<evidence type="ECO:0000256" key="2">
    <source>
        <dbReference type="ARBA" id="ARBA00011982"/>
    </source>
</evidence>
<dbReference type="SUPFAM" id="SSF48371">
    <property type="entry name" value="ARM repeat"/>
    <property type="match status" value="1"/>
</dbReference>
<evidence type="ECO:0000256" key="6">
    <source>
        <dbReference type="ARBA" id="ARBA00047304"/>
    </source>
</evidence>
<dbReference type="InterPro" id="IPR035897">
    <property type="entry name" value="Toll_tir_struct_dom_sf"/>
</dbReference>
<evidence type="ECO:0000256" key="1">
    <source>
        <dbReference type="ARBA" id="ARBA00008291"/>
    </source>
</evidence>
<comment type="catalytic activity">
    <reaction evidence="6">
        <text>NAD(+) + H2O = ADP-D-ribose + nicotinamide + H(+)</text>
        <dbReference type="Rhea" id="RHEA:16301"/>
        <dbReference type="ChEBI" id="CHEBI:15377"/>
        <dbReference type="ChEBI" id="CHEBI:15378"/>
        <dbReference type="ChEBI" id="CHEBI:17154"/>
        <dbReference type="ChEBI" id="CHEBI:57540"/>
        <dbReference type="ChEBI" id="CHEBI:57967"/>
        <dbReference type="EC" id="3.2.2.6"/>
    </reaction>
    <physiologicalReaction direction="left-to-right" evidence="6">
        <dbReference type="Rhea" id="RHEA:16302"/>
    </physiologicalReaction>
</comment>
<proteinExistence type="inferred from homology"/>
<gene>
    <name evidence="8" type="ORF">Ae201684_018048</name>
</gene>
<name>A0A6G0W6W0_9STRA</name>
<evidence type="ECO:0000256" key="3">
    <source>
        <dbReference type="ARBA" id="ARBA00022588"/>
    </source>
</evidence>
<dbReference type="Gene3D" id="1.25.10.10">
    <property type="entry name" value="Leucine-rich Repeat Variant"/>
    <property type="match status" value="1"/>
</dbReference>
<reference evidence="8 9" key="1">
    <citation type="submission" date="2019-07" db="EMBL/GenBank/DDBJ databases">
        <title>Genomics analysis of Aphanomyces spp. identifies a new class of oomycete effector associated with host adaptation.</title>
        <authorList>
            <person name="Gaulin E."/>
        </authorList>
    </citation>
    <scope>NUCLEOTIDE SEQUENCE [LARGE SCALE GENOMIC DNA]</scope>
    <source>
        <strain evidence="8 9">ATCC 201684</strain>
    </source>
</reference>
<dbReference type="EC" id="3.2.2.6" evidence="2"/>
<evidence type="ECO:0000256" key="4">
    <source>
        <dbReference type="ARBA" id="ARBA00022859"/>
    </source>
</evidence>